<feature type="region of interest" description="Disordered" evidence="1">
    <location>
        <begin position="1"/>
        <end position="25"/>
    </location>
</feature>
<feature type="transmembrane region" description="Helical" evidence="2">
    <location>
        <begin position="59"/>
        <end position="80"/>
    </location>
</feature>
<dbReference type="AlphaFoldDB" id="A0A1I1H903"/>
<protein>
    <recommendedName>
        <fullName evidence="5">DUF3180 domain-containing protein</fullName>
    </recommendedName>
</protein>
<accession>A0A1I1H903</accession>
<evidence type="ECO:0000256" key="2">
    <source>
        <dbReference type="SAM" id="Phobius"/>
    </source>
</evidence>
<evidence type="ECO:0008006" key="5">
    <source>
        <dbReference type="Google" id="ProtNLM"/>
    </source>
</evidence>
<keyword evidence="4" id="KW-1185">Reference proteome</keyword>
<feature type="compositionally biased region" description="Pro residues" evidence="1">
    <location>
        <begin position="7"/>
        <end position="18"/>
    </location>
</feature>
<reference evidence="3 4" key="1">
    <citation type="submission" date="2016-10" db="EMBL/GenBank/DDBJ databases">
        <authorList>
            <person name="de Groot N.N."/>
        </authorList>
    </citation>
    <scope>NUCLEOTIDE SEQUENCE [LARGE SCALE GENOMIC DNA]</scope>
    <source>
        <strain evidence="3 4">CGMCC 1.7056</strain>
    </source>
</reference>
<evidence type="ECO:0000256" key="1">
    <source>
        <dbReference type="SAM" id="MobiDB-lite"/>
    </source>
</evidence>
<evidence type="ECO:0000313" key="3">
    <source>
        <dbReference type="EMBL" id="SFC20185.1"/>
    </source>
</evidence>
<dbReference type="PROSITE" id="PS51257">
    <property type="entry name" value="PROKAR_LIPOPROTEIN"/>
    <property type="match status" value="1"/>
</dbReference>
<feature type="transmembrane region" description="Helical" evidence="2">
    <location>
        <begin position="100"/>
        <end position="126"/>
    </location>
</feature>
<evidence type="ECO:0000313" key="4">
    <source>
        <dbReference type="Proteomes" id="UP000198832"/>
    </source>
</evidence>
<dbReference type="STRING" id="574651.SAMN04487968_104229"/>
<name>A0A1I1H903_9ACTN</name>
<keyword evidence="2" id="KW-0472">Membrane</keyword>
<organism evidence="3 4">
    <name type="scientific">Nocardioides terrae</name>
    <dbReference type="NCBI Taxonomy" id="574651"/>
    <lineage>
        <taxon>Bacteria</taxon>
        <taxon>Bacillati</taxon>
        <taxon>Actinomycetota</taxon>
        <taxon>Actinomycetes</taxon>
        <taxon>Propionibacteriales</taxon>
        <taxon>Nocardioidaceae</taxon>
        <taxon>Nocardioides</taxon>
    </lineage>
</organism>
<dbReference type="Pfam" id="PF11377">
    <property type="entry name" value="DUF3180"/>
    <property type="match status" value="1"/>
</dbReference>
<feature type="transmembrane region" description="Helical" evidence="2">
    <location>
        <begin position="138"/>
        <end position="155"/>
    </location>
</feature>
<dbReference type="OrthoDB" id="3786771at2"/>
<dbReference type="Proteomes" id="UP000198832">
    <property type="component" value="Unassembled WGS sequence"/>
</dbReference>
<proteinExistence type="predicted"/>
<dbReference type="InterPro" id="IPR021517">
    <property type="entry name" value="DUF3180"/>
</dbReference>
<sequence>MSRDQPPDAPEAPPPPDPGRLRPTGPGPVTALACAGLILGWLIHPVAESLHGTAPVVTWVPPLTLLLVAAILGWTAWVTYRSVHVRRERLLPNQAVNRLVLARACALAGSLVAGGYLGYAVSWLGIDSDLAEQRVTRSVIAGVAGVLICAAALLLERACRVPPSDDEP</sequence>
<keyword evidence="2" id="KW-0812">Transmembrane</keyword>
<dbReference type="RefSeq" id="WP_091122050.1">
    <property type="nucleotide sequence ID" value="NZ_FOLB01000004.1"/>
</dbReference>
<gene>
    <name evidence="3" type="ORF">SAMN04487968_104229</name>
</gene>
<keyword evidence="2" id="KW-1133">Transmembrane helix</keyword>
<dbReference type="EMBL" id="FOLB01000004">
    <property type="protein sequence ID" value="SFC20185.1"/>
    <property type="molecule type" value="Genomic_DNA"/>
</dbReference>